<dbReference type="InterPro" id="IPR001353">
    <property type="entry name" value="Proteasome_sua/b"/>
</dbReference>
<organism evidence="2">
    <name type="scientific">Zea mays</name>
    <name type="common">Maize</name>
    <dbReference type="NCBI Taxonomy" id="4577"/>
    <lineage>
        <taxon>Eukaryota</taxon>
        <taxon>Viridiplantae</taxon>
        <taxon>Streptophyta</taxon>
        <taxon>Embryophyta</taxon>
        <taxon>Tracheophyta</taxon>
        <taxon>Spermatophyta</taxon>
        <taxon>Magnoliopsida</taxon>
        <taxon>Liliopsida</taxon>
        <taxon>Poales</taxon>
        <taxon>Poaceae</taxon>
        <taxon>PACMAD clade</taxon>
        <taxon>Panicoideae</taxon>
        <taxon>Andropogonodae</taxon>
        <taxon>Andropogoneae</taxon>
        <taxon>Tripsacinae</taxon>
        <taxon>Zea</taxon>
    </lineage>
</organism>
<dbReference type="EMBL" id="CM000782">
    <property type="protein sequence ID" value="AQK81866.1"/>
    <property type="molecule type" value="Genomic_DNA"/>
</dbReference>
<keyword evidence="2" id="KW-0647">Proteasome</keyword>
<dbReference type="PANTHER" id="PTHR32194">
    <property type="entry name" value="METALLOPROTEASE TLDD"/>
    <property type="match status" value="1"/>
</dbReference>
<dbReference type="Pfam" id="PF00227">
    <property type="entry name" value="Proteasome"/>
    <property type="match status" value="1"/>
</dbReference>
<dbReference type="GO" id="GO:0051603">
    <property type="term" value="P:proteolysis involved in protein catabolic process"/>
    <property type="evidence" value="ECO:0007669"/>
    <property type="project" value="InterPro"/>
</dbReference>
<accession>A0A1D6LQX7</accession>
<dbReference type="EMBL" id="CM000782">
    <property type="protein sequence ID" value="AQK81865.1"/>
    <property type="molecule type" value="Genomic_DNA"/>
</dbReference>
<dbReference type="PANTHER" id="PTHR32194:SF10">
    <property type="entry name" value="PROTEASOME SUBUNIT BETA TYPE-3"/>
    <property type="match status" value="1"/>
</dbReference>
<sequence length="115" mass="12811">MLQFFIFFKEFGPYFCQPVIAGLGDDNVPFICTMDCLGAKELAKDFVVSGTASESLYGACESMYKPDMQPDELFETISQALNSSVDRDCLSGWGGYVLIVTPTEVREHVIKSRMD</sequence>
<protein>
    <submittedName>
        <fullName evidence="2">Proteasome subunit beta type-3-A</fullName>
    </submittedName>
</protein>
<evidence type="ECO:0000313" key="2">
    <source>
        <dbReference type="EMBL" id="AQK81866.1"/>
    </source>
</evidence>
<dbReference type="InParanoid" id="A0A1D6LQX7"/>
<proteinExistence type="predicted"/>
<evidence type="ECO:0000256" key="1">
    <source>
        <dbReference type="ARBA" id="ARBA00026071"/>
    </source>
</evidence>
<dbReference type="OMA" id="CIMESEE"/>
<dbReference type="InterPro" id="IPR023333">
    <property type="entry name" value="Proteasome_suB-type"/>
</dbReference>
<dbReference type="PaxDb" id="4577-GRMZM2G045371_P02"/>
<dbReference type="GO" id="GO:0005839">
    <property type="term" value="C:proteasome core complex"/>
    <property type="evidence" value="ECO:0007669"/>
    <property type="project" value="InterPro"/>
</dbReference>
<dbReference type="AlphaFoldDB" id="A0A1D6LQX7"/>
<dbReference type="InterPro" id="IPR029055">
    <property type="entry name" value="Ntn_hydrolases_N"/>
</dbReference>
<dbReference type="eggNOG" id="KOG0180">
    <property type="taxonomic scope" value="Eukaryota"/>
</dbReference>
<name>A0A1D6LQX7_MAIZE</name>
<comment type="subunit">
    <text evidence="1">The 26S proteasome consists of a 20S proteasome core and two 19S regulatory subunits. The 20S proteasome core is composed of 28 subunits that are arranged in four stacked rings, resulting in a barrel-shaped structure. The two end rings are each formed by seven alpha subunits, and the two central rings are each formed by seven beta subunits. The catalytic chamber with the active sites is on the inside of the barrel.</text>
</comment>
<dbReference type="SUPFAM" id="SSF56235">
    <property type="entry name" value="N-terminal nucleophile aminohydrolases (Ntn hydrolases)"/>
    <property type="match status" value="1"/>
</dbReference>
<dbReference type="Gene3D" id="3.60.20.10">
    <property type="entry name" value="Glutamine Phosphoribosylpyrophosphate, subunit 1, domain 1"/>
    <property type="match status" value="1"/>
</dbReference>
<dbReference type="STRING" id="4577.A0A1D6LQX7"/>
<dbReference type="SMR" id="A0A1D6LQX7"/>
<reference evidence="2" key="1">
    <citation type="submission" date="2015-12" db="EMBL/GenBank/DDBJ databases">
        <title>Update maize B73 reference genome by single molecule sequencing technologies.</title>
        <authorList>
            <consortium name="Maize Genome Sequencing Project"/>
            <person name="Ware D."/>
        </authorList>
    </citation>
    <scope>NUCLEOTIDE SEQUENCE</scope>
    <source>
        <tissue evidence="2">Seedling</tissue>
    </source>
</reference>
<gene>
    <name evidence="2" type="ORF">ZEAMMB73_Zm00001d036758</name>
</gene>